<reference evidence="3" key="1">
    <citation type="submission" date="2024-06" db="EMBL/GenBank/DDBJ databases">
        <title>Multi-omics analyses provide insights into the biosynthesis of the anticancer antibiotic pleurotin in Hohenbuehelia grisea.</title>
        <authorList>
            <person name="Weaver J.A."/>
            <person name="Alberti F."/>
        </authorList>
    </citation>
    <scope>NUCLEOTIDE SEQUENCE [LARGE SCALE GENOMIC DNA]</scope>
    <source>
        <strain evidence="3">T-177</strain>
    </source>
</reference>
<evidence type="ECO:0000313" key="2">
    <source>
        <dbReference type="EMBL" id="KAL0950935.1"/>
    </source>
</evidence>
<gene>
    <name evidence="2" type="ORF">HGRIS_007691</name>
</gene>
<keyword evidence="3" id="KW-1185">Reference proteome</keyword>
<dbReference type="EMBL" id="JASNQZ010000011">
    <property type="protein sequence ID" value="KAL0950935.1"/>
    <property type="molecule type" value="Genomic_DNA"/>
</dbReference>
<feature type="compositionally biased region" description="Basic and acidic residues" evidence="1">
    <location>
        <begin position="87"/>
        <end position="104"/>
    </location>
</feature>
<dbReference type="Proteomes" id="UP001556367">
    <property type="component" value="Unassembled WGS sequence"/>
</dbReference>
<feature type="compositionally biased region" description="Basic and acidic residues" evidence="1">
    <location>
        <begin position="355"/>
        <end position="365"/>
    </location>
</feature>
<feature type="compositionally biased region" description="Basic and acidic residues" evidence="1">
    <location>
        <begin position="68"/>
        <end position="77"/>
    </location>
</feature>
<accession>A0ABR3J716</accession>
<feature type="region of interest" description="Disordered" evidence="1">
    <location>
        <begin position="350"/>
        <end position="378"/>
    </location>
</feature>
<comment type="caution">
    <text evidence="2">The sequence shown here is derived from an EMBL/GenBank/DDBJ whole genome shotgun (WGS) entry which is preliminary data.</text>
</comment>
<organism evidence="2 3">
    <name type="scientific">Hohenbuehelia grisea</name>
    <dbReference type="NCBI Taxonomy" id="104357"/>
    <lineage>
        <taxon>Eukaryota</taxon>
        <taxon>Fungi</taxon>
        <taxon>Dikarya</taxon>
        <taxon>Basidiomycota</taxon>
        <taxon>Agaricomycotina</taxon>
        <taxon>Agaricomycetes</taxon>
        <taxon>Agaricomycetidae</taxon>
        <taxon>Agaricales</taxon>
        <taxon>Pleurotineae</taxon>
        <taxon>Pleurotaceae</taxon>
        <taxon>Hohenbuehelia</taxon>
    </lineage>
</organism>
<protein>
    <submittedName>
        <fullName evidence="2">Uncharacterized protein</fullName>
    </submittedName>
</protein>
<evidence type="ECO:0000313" key="3">
    <source>
        <dbReference type="Proteomes" id="UP001556367"/>
    </source>
</evidence>
<feature type="region of interest" description="Disordered" evidence="1">
    <location>
        <begin position="1"/>
        <end position="104"/>
    </location>
</feature>
<sequence>MDSISLAHIPQISISPAPEPEPIIEPYSPFSTSVFTHDDDAFRPQHLTPPPTGSQRFSVGHSSPLRPAEAKENKGLDSTRFMALLKASKERNSSSTSRKENDLRKEIALKAHKNKQLERRAMFLSKVMAPPSPTATSTPKTPPESPAIFHYTLPSPGLVSPLALFETLNENPAQGPVEAPMWVEQVDFRVPGESLKVKQPRTAPVLAPVNPLPSLDQISARMRYQKHRRTSSTETETQGSTQVPALLYQTPENPVSAPATERIPKLTIGVGRLQMPLRETQPAKAAHLRILPPASPRSPLTPNLQVTTQLVPRTATTSPTKLSELNLLALNSRTRRASDMMSTLRRRVLPSEYGHTGHDAEETSPRHWKRRSAPAELVTSPREGFQHPVLSLPGGF</sequence>
<proteinExistence type="predicted"/>
<name>A0ABR3J716_9AGAR</name>
<evidence type="ECO:0000256" key="1">
    <source>
        <dbReference type="SAM" id="MobiDB-lite"/>
    </source>
</evidence>